<evidence type="ECO:0000313" key="1">
    <source>
        <dbReference type="EMBL" id="KZV20388.1"/>
    </source>
</evidence>
<protein>
    <submittedName>
        <fullName evidence="1">Uncharacterized protein</fullName>
    </submittedName>
</protein>
<gene>
    <name evidence="1" type="ORF">F511_31414</name>
</gene>
<name>A0A2Z7AFK0_9LAMI</name>
<dbReference type="EMBL" id="KV015680">
    <property type="protein sequence ID" value="KZV20388.1"/>
    <property type="molecule type" value="Genomic_DNA"/>
</dbReference>
<evidence type="ECO:0000313" key="2">
    <source>
        <dbReference type="Proteomes" id="UP000250235"/>
    </source>
</evidence>
<dbReference type="Proteomes" id="UP000250235">
    <property type="component" value="Unassembled WGS sequence"/>
</dbReference>
<proteinExistence type="predicted"/>
<reference evidence="1 2" key="1">
    <citation type="journal article" date="2015" name="Proc. Natl. Acad. Sci. U.S.A.">
        <title>The resurrection genome of Boea hygrometrica: A blueprint for survival of dehydration.</title>
        <authorList>
            <person name="Xiao L."/>
            <person name="Yang G."/>
            <person name="Zhang L."/>
            <person name="Yang X."/>
            <person name="Zhao S."/>
            <person name="Ji Z."/>
            <person name="Zhou Q."/>
            <person name="Hu M."/>
            <person name="Wang Y."/>
            <person name="Chen M."/>
            <person name="Xu Y."/>
            <person name="Jin H."/>
            <person name="Xiao X."/>
            <person name="Hu G."/>
            <person name="Bao F."/>
            <person name="Hu Y."/>
            <person name="Wan P."/>
            <person name="Li L."/>
            <person name="Deng X."/>
            <person name="Kuang T."/>
            <person name="Xiang C."/>
            <person name="Zhu J.K."/>
            <person name="Oliver M.J."/>
            <person name="He Y."/>
        </authorList>
    </citation>
    <scope>NUCLEOTIDE SEQUENCE [LARGE SCALE GENOMIC DNA]</scope>
    <source>
        <strain evidence="2">cv. XS01</strain>
    </source>
</reference>
<organism evidence="1 2">
    <name type="scientific">Dorcoceras hygrometricum</name>
    <dbReference type="NCBI Taxonomy" id="472368"/>
    <lineage>
        <taxon>Eukaryota</taxon>
        <taxon>Viridiplantae</taxon>
        <taxon>Streptophyta</taxon>
        <taxon>Embryophyta</taxon>
        <taxon>Tracheophyta</taxon>
        <taxon>Spermatophyta</taxon>
        <taxon>Magnoliopsida</taxon>
        <taxon>eudicotyledons</taxon>
        <taxon>Gunneridae</taxon>
        <taxon>Pentapetalae</taxon>
        <taxon>asterids</taxon>
        <taxon>lamiids</taxon>
        <taxon>Lamiales</taxon>
        <taxon>Gesneriaceae</taxon>
        <taxon>Didymocarpoideae</taxon>
        <taxon>Trichosporeae</taxon>
        <taxon>Loxocarpinae</taxon>
        <taxon>Dorcoceras</taxon>
    </lineage>
</organism>
<keyword evidence="2" id="KW-1185">Reference proteome</keyword>
<accession>A0A2Z7AFK0</accession>
<sequence>MVTMFKSLESSGLCGFLGCSADIYERDFKNFFETALVRENAVISCVQGKFIEIFEELFAGSFELPSEGLMTVTEFPKELIKEARKSFSTCGEPIKTSCKKKEMKVEFRLLNDILAKTFMAKADMVTLSSKQARWFAVQICVLKGAPDLTLGESKAFPPLNILTVKTVSTYVVKKKSVSTTTEEVADETIVEKLVKVAANRKPAPMAEPIAKKKRTTVRRAAPIEKALAIVPVQEAVPISVVPAGSPTVQTRKAPKRKLILLEETYDEQRHKITEWSRGNSRSGASDVLTAGRSNIINIMLT</sequence>
<dbReference type="AlphaFoldDB" id="A0A2Z7AFK0"/>